<dbReference type="EMBL" id="RXNV01000017">
    <property type="protein sequence ID" value="RTR27236.1"/>
    <property type="molecule type" value="Genomic_DNA"/>
</dbReference>
<proteinExistence type="predicted"/>
<reference evidence="2 3" key="1">
    <citation type="submission" date="2018-12" db="EMBL/GenBank/DDBJ databases">
        <authorList>
            <person name="Yu L."/>
        </authorList>
    </citation>
    <scope>NUCLEOTIDE SEQUENCE [LARGE SCALE GENOMIC DNA]</scope>
    <source>
        <strain evidence="2 3">HAW-EB5</strain>
    </source>
</reference>
<dbReference type="OrthoDB" id="5758965at2"/>
<dbReference type="RefSeq" id="WP_126507931.1">
    <property type="nucleotide sequence ID" value="NZ_RXNV01000017.1"/>
</dbReference>
<evidence type="ECO:0000256" key="1">
    <source>
        <dbReference type="SAM" id="SignalP"/>
    </source>
</evidence>
<accession>A0A3S0RFM2</accession>
<keyword evidence="3" id="KW-1185">Reference proteome</keyword>
<evidence type="ECO:0000313" key="2">
    <source>
        <dbReference type="EMBL" id="RTR27236.1"/>
    </source>
</evidence>
<comment type="caution">
    <text evidence="2">The sequence shown here is derived from an EMBL/GenBank/DDBJ whole genome shotgun (WGS) entry which is preliminary data.</text>
</comment>
<gene>
    <name evidence="2" type="ORF">EKG39_20840</name>
</gene>
<feature type="chain" id="PRO_5018598090" description="DUF4397 domain-containing protein" evidence="1">
    <location>
        <begin position="25"/>
        <end position="455"/>
    </location>
</feature>
<dbReference type="AlphaFoldDB" id="A0A3S0RFM2"/>
<dbReference type="PROSITE" id="PS51257">
    <property type="entry name" value="PROKAR_LIPOPROTEIN"/>
    <property type="match status" value="1"/>
</dbReference>
<protein>
    <recommendedName>
        <fullName evidence="4">DUF4397 domain-containing protein</fullName>
    </recommendedName>
</protein>
<sequence length="455" mass="50797">MKKSFLWRALILSGALLGVTACSSDDEDTTSDASYIQFYNASPNSTSARLSMDEYEYTGVDFADSMARYSYSTGSVELAIVGNDELGDDQTIYEQSLNLGNGEEHLFMLLGDYHSPEFIDISYQREEMDELNSDEDEDYSKMQVLVAHTAMNSAGFDVYIGLYGREFIDATLIGEVNYREHSEAVIFDTGDYILYLTEPDSQEPIYTTASMSLSSTTVYKLIIRESFGPGTPNITIDSVDSSSTPVTYANVDAYAEFRLFNGLNEHGSIDAEMTNHLGAIRVNDIGVGKVSEFREIDFDDYGVQIQQSDSGSVLANNLLVTFNQDESRSILVYQDESGGVRGMTLTHDLRPRAFEYQMSFANLVHEFEDLTVYFVRSSETIESAEYKIDNADFAELNSLTIPSGEYEISVVQQDDNDDLTLLYQSEQLNLEGGGQYSMALIKDSSMPLGYYLSLF</sequence>
<keyword evidence="1" id="KW-0732">Signal</keyword>
<evidence type="ECO:0008006" key="4">
    <source>
        <dbReference type="Google" id="ProtNLM"/>
    </source>
</evidence>
<feature type="signal peptide" evidence="1">
    <location>
        <begin position="1"/>
        <end position="24"/>
    </location>
</feature>
<name>A0A3S0RFM2_9GAMM</name>
<organism evidence="2 3">
    <name type="scientific">Shewanella atlantica</name>
    <dbReference type="NCBI Taxonomy" id="271099"/>
    <lineage>
        <taxon>Bacteria</taxon>
        <taxon>Pseudomonadati</taxon>
        <taxon>Pseudomonadota</taxon>
        <taxon>Gammaproteobacteria</taxon>
        <taxon>Alteromonadales</taxon>
        <taxon>Shewanellaceae</taxon>
        <taxon>Shewanella</taxon>
    </lineage>
</organism>
<evidence type="ECO:0000313" key="3">
    <source>
        <dbReference type="Proteomes" id="UP000282060"/>
    </source>
</evidence>
<dbReference type="Proteomes" id="UP000282060">
    <property type="component" value="Unassembled WGS sequence"/>
</dbReference>